<dbReference type="RefSeq" id="WP_072400154.1">
    <property type="nucleotide sequence ID" value="NZ_FPKV01000001.1"/>
</dbReference>
<dbReference type="GO" id="GO:0072344">
    <property type="term" value="P:rescue of stalled ribosome"/>
    <property type="evidence" value="ECO:0007669"/>
    <property type="project" value="TreeGrafter"/>
</dbReference>
<dbReference type="STRING" id="369401.SAMN05428642_101479"/>
<feature type="region of interest" description="Disordered" evidence="1">
    <location>
        <begin position="117"/>
        <end position="136"/>
    </location>
</feature>
<keyword evidence="4" id="KW-1185">Reference proteome</keyword>
<dbReference type="PANTHER" id="PTHR47814">
    <property type="entry name" value="PEPTIDYL-TRNA HYDROLASE ARFB"/>
    <property type="match status" value="1"/>
</dbReference>
<dbReference type="PROSITE" id="PS00745">
    <property type="entry name" value="RF_PROK_I"/>
    <property type="match status" value="1"/>
</dbReference>
<name>A0A1K2IB49_9FLAO</name>
<dbReference type="OrthoDB" id="9815709at2"/>
<dbReference type="GO" id="GO:0043022">
    <property type="term" value="F:ribosome binding"/>
    <property type="evidence" value="ECO:0007669"/>
    <property type="project" value="TreeGrafter"/>
</dbReference>
<dbReference type="NCBIfam" id="NF006718">
    <property type="entry name" value="PRK09256.1"/>
    <property type="match status" value="1"/>
</dbReference>
<accession>A0A1K2IB49</accession>
<dbReference type="GO" id="GO:0003747">
    <property type="term" value="F:translation release factor activity"/>
    <property type="evidence" value="ECO:0007669"/>
    <property type="project" value="InterPro"/>
</dbReference>
<evidence type="ECO:0000259" key="2">
    <source>
        <dbReference type="PROSITE" id="PS00745"/>
    </source>
</evidence>
<dbReference type="PANTHER" id="PTHR47814:SF1">
    <property type="entry name" value="PEPTIDYL-TRNA HYDROLASE ARFB"/>
    <property type="match status" value="1"/>
</dbReference>
<dbReference type="Proteomes" id="UP000182544">
    <property type="component" value="Unassembled WGS sequence"/>
</dbReference>
<dbReference type="InterPro" id="IPR000352">
    <property type="entry name" value="Pep_chain_release_fac_I"/>
</dbReference>
<dbReference type="Pfam" id="PF00472">
    <property type="entry name" value="RF-1"/>
    <property type="match status" value="1"/>
</dbReference>
<proteinExistence type="predicted"/>
<dbReference type="Gene3D" id="3.30.160.20">
    <property type="match status" value="1"/>
</dbReference>
<dbReference type="SUPFAM" id="SSF110916">
    <property type="entry name" value="Peptidyl-tRNA hydrolase domain-like"/>
    <property type="match status" value="1"/>
</dbReference>
<sequence>MRFNVDAVIQELTFKAIRSSGAGGQHVNKVSSKVELSFNLNASEGLTDFQKQRIQRKLKSRLTNEGVLILQCGESRSQHKNKELVIKRFIELIKVSLIVPKKRIPTKVPKSVIKKRLKNKRNLSDKKANRKKPDID</sequence>
<dbReference type="GO" id="GO:0004045">
    <property type="term" value="F:peptidyl-tRNA hydrolase activity"/>
    <property type="evidence" value="ECO:0007669"/>
    <property type="project" value="TreeGrafter"/>
</dbReference>
<reference evidence="3 4" key="1">
    <citation type="submission" date="2016-10" db="EMBL/GenBank/DDBJ databases">
        <authorList>
            <person name="de Groot N.N."/>
        </authorList>
    </citation>
    <scope>NUCLEOTIDE SEQUENCE [LARGE SCALE GENOMIC DNA]</scope>
    <source>
        <strain evidence="3 4">DSM 18180</strain>
    </source>
</reference>
<protein>
    <submittedName>
        <fullName evidence="3">Ribosome-associated protein</fullName>
    </submittedName>
</protein>
<evidence type="ECO:0000256" key="1">
    <source>
        <dbReference type="SAM" id="MobiDB-lite"/>
    </source>
</evidence>
<gene>
    <name evidence="3" type="ORF">SAMN05428642_101479</name>
</gene>
<evidence type="ECO:0000313" key="3">
    <source>
        <dbReference type="EMBL" id="SFZ89644.1"/>
    </source>
</evidence>
<feature type="compositionally biased region" description="Basic and acidic residues" evidence="1">
    <location>
        <begin position="122"/>
        <end position="136"/>
    </location>
</feature>
<evidence type="ECO:0000313" key="4">
    <source>
        <dbReference type="Proteomes" id="UP000182544"/>
    </source>
</evidence>
<organism evidence="3 4">
    <name type="scientific">Flaviramulus basaltis</name>
    <dbReference type="NCBI Taxonomy" id="369401"/>
    <lineage>
        <taxon>Bacteria</taxon>
        <taxon>Pseudomonadati</taxon>
        <taxon>Bacteroidota</taxon>
        <taxon>Flavobacteriia</taxon>
        <taxon>Flavobacteriales</taxon>
        <taxon>Flavobacteriaceae</taxon>
        <taxon>Flaviramulus</taxon>
    </lineage>
</organism>
<feature type="domain" description="Prokaryotic-type class I peptide chain release factors" evidence="2">
    <location>
        <begin position="18"/>
        <end position="34"/>
    </location>
</feature>
<dbReference type="EMBL" id="FPKV01000001">
    <property type="protein sequence ID" value="SFZ89644.1"/>
    <property type="molecule type" value="Genomic_DNA"/>
</dbReference>
<dbReference type="AlphaFoldDB" id="A0A1K2IB49"/>